<accession>F2JGQ8</accession>
<evidence type="ECO:0000256" key="5">
    <source>
        <dbReference type="ARBA" id="ARBA00023136"/>
    </source>
</evidence>
<reference evidence="7 8" key="1">
    <citation type="journal article" date="2011" name="J. Bacteriol.">
        <title>Complete genome sequence of the cellulose-degrading bacterium Cellulosilyticum lentocellum.</title>
        <authorList>
            <consortium name="US DOE Joint Genome Institute"/>
            <person name="Miller D.A."/>
            <person name="Suen G."/>
            <person name="Bruce D."/>
            <person name="Copeland A."/>
            <person name="Cheng J.F."/>
            <person name="Detter C."/>
            <person name="Goodwin L.A."/>
            <person name="Han C.S."/>
            <person name="Hauser L.J."/>
            <person name="Land M.L."/>
            <person name="Lapidus A."/>
            <person name="Lucas S."/>
            <person name="Meincke L."/>
            <person name="Pitluck S."/>
            <person name="Tapia R."/>
            <person name="Teshima H."/>
            <person name="Woyke T."/>
            <person name="Fox B.G."/>
            <person name="Angert E.R."/>
            <person name="Currie C.R."/>
        </authorList>
    </citation>
    <scope>NUCLEOTIDE SEQUENCE [LARGE SCALE GENOMIC DNA]</scope>
    <source>
        <strain evidence="8">ATCC 49066 / DSM 5427 / NCIMB 11756 / RHM5</strain>
    </source>
</reference>
<dbReference type="HOGENOM" id="CLU_2092416_0_0_9"/>
<keyword evidence="4 6" id="KW-1133">Transmembrane helix</keyword>
<dbReference type="STRING" id="642492.Clole_2444"/>
<gene>
    <name evidence="7" type="ordered locus">Clole_2444</name>
</gene>
<keyword evidence="5 6" id="KW-0472">Membrane</keyword>
<evidence type="ECO:0000313" key="7">
    <source>
        <dbReference type="EMBL" id="ADZ84150.1"/>
    </source>
</evidence>
<evidence type="ECO:0000256" key="1">
    <source>
        <dbReference type="ARBA" id="ARBA00004236"/>
    </source>
</evidence>
<evidence type="ECO:0000313" key="8">
    <source>
        <dbReference type="Proteomes" id="UP000008467"/>
    </source>
</evidence>
<dbReference type="KEGG" id="cle:Clole_2444"/>
<sequence>MIKDMLELVLLILIFAGILALTYFVTKKMATFNKRMAFNKNMEVIEVLQLMQGQYLYIVKVGNEYHLIGSTQKGSICYCTSLKEEQLNLEQVITKSFGEQLSHLMKGKQVDEHEDK</sequence>
<protein>
    <submittedName>
        <fullName evidence="7">Flagellar biosynthesis protein, FliO</fullName>
    </submittedName>
</protein>
<dbReference type="EMBL" id="CP002582">
    <property type="protein sequence ID" value="ADZ84150.1"/>
    <property type="molecule type" value="Genomic_DNA"/>
</dbReference>
<feature type="transmembrane region" description="Helical" evidence="6">
    <location>
        <begin position="6"/>
        <end position="26"/>
    </location>
</feature>
<dbReference type="GO" id="GO:0044781">
    <property type="term" value="P:bacterial-type flagellum organization"/>
    <property type="evidence" value="ECO:0007669"/>
    <property type="project" value="InterPro"/>
</dbReference>
<keyword evidence="7" id="KW-0282">Flagellum</keyword>
<keyword evidence="7" id="KW-0969">Cilium</keyword>
<keyword evidence="3 6" id="KW-0812">Transmembrane</keyword>
<dbReference type="AlphaFoldDB" id="F2JGQ8"/>
<comment type="subcellular location">
    <subcellularLocation>
        <location evidence="1">Cell membrane</location>
    </subcellularLocation>
</comment>
<keyword evidence="8" id="KW-1185">Reference proteome</keyword>
<dbReference type="Proteomes" id="UP000008467">
    <property type="component" value="Chromosome"/>
</dbReference>
<dbReference type="Pfam" id="PF04347">
    <property type="entry name" value="FliO"/>
    <property type="match status" value="1"/>
</dbReference>
<evidence type="ECO:0000256" key="3">
    <source>
        <dbReference type="ARBA" id="ARBA00022692"/>
    </source>
</evidence>
<keyword evidence="2" id="KW-1003">Cell membrane</keyword>
<proteinExistence type="predicted"/>
<dbReference type="GO" id="GO:0016020">
    <property type="term" value="C:membrane"/>
    <property type="evidence" value="ECO:0007669"/>
    <property type="project" value="InterPro"/>
</dbReference>
<keyword evidence="7" id="KW-0966">Cell projection</keyword>
<dbReference type="InterPro" id="IPR022781">
    <property type="entry name" value="Flagellar_biosynth_FliO"/>
</dbReference>
<name>F2JGQ8_CELLD</name>
<evidence type="ECO:0000256" key="6">
    <source>
        <dbReference type="SAM" id="Phobius"/>
    </source>
</evidence>
<evidence type="ECO:0000256" key="2">
    <source>
        <dbReference type="ARBA" id="ARBA00022475"/>
    </source>
</evidence>
<organism evidence="7 8">
    <name type="scientific">Cellulosilyticum lentocellum (strain ATCC 49066 / DSM 5427 / NCIMB 11756 / RHM5)</name>
    <name type="common">Clostridium lentocellum</name>
    <dbReference type="NCBI Taxonomy" id="642492"/>
    <lineage>
        <taxon>Bacteria</taxon>
        <taxon>Bacillati</taxon>
        <taxon>Bacillota</taxon>
        <taxon>Clostridia</taxon>
        <taxon>Lachnospirales</taxon>
        <taxon>Cellulosilyticaceae</taxon>
        <taxon>Cellulosilyticum</taxon>
    </lineage>
</organism>
<evidence type="ECO:0000256" key="4">
    <source>
        <dbReference type="ARBA" id="ARBA00022989"/>
    </source>
</evidence>